<organism evidence="1 2">
    <name type="scientific">Cetraspora pellucida</name>
    <dbReference type="NCBI Taxonomy" id="1433469"/>
    <lineage>
        <taxon>Eukaryota</taxon>
        <taxon>Fungi</taxon>
        <taxon>Fungi incertae sedis</taxon>
        <taxon>Mucoromycota</taxon>
        <taxon>Glomeromycotina</taxon>
        <taxon>Glomeromycetes</taxon>
        <taxon>Diversisporales</taxon>
        <taxon>Gigasporaceae</taxon>
        <taxon>Cetraspora</taxon>
    </lineage>
</organism>
<evidence type="ECO:0000313" key="1">
    <source>
        <dbReference type="EMBL" id="CAG8681482.1"/>
    </source>
</evidence>
<keyword evidence="2" id="KW-1185">Reference proteome</keyword>
<accession>A0ACA9NWT2</accession>
<dbReference type="EMBL" id="CAJVPW010018389">
    <property type="protein sequence ID" value="CAG8681482.1"/>
    <property type="molecule type" value="Genomic_DNA"/>
</dbReference>
<feature type="non-terminal residue" evidence="1">
    <location>
        <position position="75"/>
    </location>
</feature>
<evidence type="ECO:0000313" key="2">
    <source>
        <dbReference type="Proteomes" id="UP000789366"/>
    </source>
</evidence>
<comment type="caution">
    <text evidence="1">The sequence shown here is derived from an EMBL/GenBank/DDBJ whole genome shotgun (WGS) entry which is preliminary data.</text>
</comment>
<reference evidence="1" key="1">
    <citation type="submission" date="2021-06" db="EMBL/GenBank/DDBJ databases">
        <authorList>
            <person name="Kallberg Y."/>
            <person name="Tangrot J."/>
            <person name="Rosling A."/>
        </authorList>
    </citation>
    <scope>NUCLEOTIDE SEQUENCE</scope>
    <source>
        <strain evidence="1">28 12/20/2015</strain>
    </source>
</reference>
<feature type="non-terminal residue" evidence="1">
    <location>
        <position position="1"/>
    </location>
</feature>
<dbReference type="Proteomes" id="UP000789366">
    <property type="component" value="Unassembled WGS sequence"/>
</dbReference>
<sequence length="75" mass="8913">FSEHKSHEGIKAYNNSNEDQKIQNTALLILLDYEDLPYKEFNYFSDNNINYLNFENNSEIYNDSIFMTVAKNFAF</sequence>
<name>A0ACA9NWT2_9GLOM</name>
<protein>
    <submittedName>
        <fullName evidence="1">5394_t:CDS:1</fullName>
    </submittedName>
</protein>
<gene>
    <name evidence="1" type="ORF">SPELUC_LOCUS10179</name>
</gene>
<proteinExistence type="predicted"/>